<dbReference type="InterPro" id="IPR006579">
    <property type="entry name" value="Pre_C2HC_dom"/>
</dbReference>
<dbReference type="Pfam" id="PF07530">
    <property type="entry name" value="PRE_C2HC"/>
    <property type="match status" value="1"/>
</dbReference>
<name>A0A8X6T208_TRICX</name>
<protein>
    <submittedName>
        <fullName evidence="3">RNA-directed DNA polymerase from mobile element jockey</fullName>
    </submittedName>
</protein>
<keyword evidence="3" id="KW-0808">Transferase</keyword>
<accession>A0A8X6T208</accession>
<keyword evidence="3" id="KW-0548">Nucleotidyltransferase</keyword>
<evidence type="ECO:0000313" key="4">
    <source>
        <dbReference type="Proteomes" id="UP000887159"/>
    </source>
</evidence>
<dbReference type="EMBL" id="BMAU01021349">
    <property type="protein sequence ID" value="GFY18456.1"/>
    <property type="molecule type" value="Genomic_DNA"/>
</dbReference>
<sequence length="330" mass="38034">MVLKANDRRTSCPCHDEFRGPRSDYVRQRENTLGVVRGLPPLFPNLTRGLAARRLFSGETAAFTPVVNRKQKSSSPRKETTASKKQKTEDVNNQFSLLEVEDIPENFDEDNLNPLDDKMEKHPSRTSTPLPRRRPPPPITIDNVEHSAQLLKRLQTLTNQKLQCRVIGRGLRVYPETPATYHQIRNLIDQEKLEAYNHELNKNKEIKVIIHEMPTDMPIQEIMDDLFIKPSECRLMVNRKTGLPMPLFLLSLPKTEDNKNIHHISELCNLKIKVEPLNKKTGPAQCFRSHGFFHCSRFCTRNPKCVKCGKPHLTRDCKKTTEEEPTCCHC</sequence>
<proteinExistence type="predicted"/>
<gene>
    <name evidence="3" type="primary">pol_3435</name>
    <name evidence="3" type="ORF">TNCV_2396841</name>
</gene>
<feature type="compositionally biased region" description="Acidic residues" evidence="1">
    <location>
        <begin position="99"/>
        <end position="111"/>
    </location>
</feature>
<organism evidence="3 4">
    <name type="scientific">Trichonephila clavipes</name>
    <name type="common">Golden silk orbweaver</name>
    <name type="synonym">Nephila clavipes</name>
    <dbReference type="NCBI Taxonomy" id="2585209"/>
    <lineage>
        <taxon>Eukaryota</taxon>
        <taxon>Metazoa</taxon>
        <taxon>Ecdysozoa</taxon>
        <taxon>Arthropoda</taxon>
        <taxon>Chelicerata</taxon>
        <taxon>Arachnida</taxon>
        <taxon>Araneae</taxon>
        <taxon>Araneomorphae</taxon>
        <taxon>Entelegynae</taxon>
        <taxon>Araneoidea</taxon>
        <taxon>Nephilidae</taxon>
        <taxon>Trichonephila</taxon>
    </lineage>
</organism>
<comment type="caution">
    <text evidence="3">The sequence shown here is derived from an EMBL/GenBank/DDBJ whole genome shotgun (WGS) entry which is preliminary data.</text>
</comment>
<dbReference type="GO" id="GO:0003964">
    <property type="term" value="F:RNA-directed DNA polymerase activity"/>
    <property type="evidence" value="ECO:0007669"/>
    <property type="project" value="UniProtKB-KW"/>
</dbReference>
<feature type="compositionally biased region" description="Basic and acidic residues" evidence="1">
    <location>
        <begin position="76"/>
        <end position="90"/>
    </location>
</feature>
<evidence type="ECO:0000256" key="1">
    <source>
        <dbReference type="SAM" id="MobiDB-lite"/>
    </source>
</evidence>
<reference evidence="3" key="1">
    <citation type="submission" date="2020-08" db="EMBL/GenBank/DDBJ databases">
        <title>Multicomponent nature underlies the extraordinary mechanical properties of spider dragline silk.</title>
        <authorList>
            <person name="Kono N."/>
            <person name="Nakamura H."/>
            <person name="Mori M."/>
            <person name="Yoshida Y."/>
            <person name="Ohtoshi R."/>
            <person name="Malay A.D."/>
            <person name="Moran D.A.P."/>
            <person name="Tomita M."/>
            <person name="Numata K."/>
            <person name="Arakawa K."/>
        </authorList>
    </citation>
    <scope>NUCLEOTIDE SEQUENCE</scope>
</reference>
<evidence type="ECO:0000259" key="2">
    <source>
        <dbReference type="Pfam" id="PF07530"/>
    </source>
</evidence>
<feature type="domain" description="Pre-C2HC" evidence="2">
    <location>
        <begin position="232"/>
        <end position="281"/>
    </location>
</feature>
<evidence type="ECO:0000313" key="3">
    <source>
        <dbReference type="EMBL" id="GFY18456.1"/>
    </source>
</evidence>
<dbReference type="Proteomes" id="UP000887159">
    <property type="component" value="Unassembled WGS sequence"/>
</dbReference>
<dbReference type="AlphaFoldDB" id="A0A8X6T208"/>
<keyword evidence="3" id="KW-0695">RNA-directed DNA polymerase</keyword>
<keyword evidence="4" id="KW-1185">Reference proteome</keyword>
<feature type="region of interest" description="Disordered" evidence="1">
    <location>
        <begin position="66"/>
        <end position="138"/>
    </location>
</feature>